<evidence type="ECO:0000313" key="2">
    <source>
        <dbReference type="EMBL" id="KAF2405109.1"/>
    </source>
</evidence>
<dbReference type="OrthoDB" id="3946381at2759"/>
<dbReference type="AlphaFoldDB" id="A0A6G1IAL4"/>
<reference evidence="2" key="1">
    <citation type="journal article" date="2020" name="Stud. Mycol.">
        <title>101 Dothideomycetes genomes: a test case for predicting lifestyles and emergence of pathogens.</title>
        <authorList>
            <person name="Haridas S."/>
            <person name="Albert R."/>
            <person name="Binder M."/>
            <person name="Bloem J."/>
            <person name="Labutti K."/>
            <person name="Salamov A."/>
            <person name="Andreopoulos B."/>
            <person name="Baker S."/>
            <person name="Barry K."/>
            <person name="Bills G."/>
            <person name="Bluhm B."/>
            <person name="Cannon C."/>
            <person name="Castanera R."/>
            <person name="Culley D."/>
            <person name="Daum C."/>
            <person name="Ezra D."/>
            <person name="Gonzalez J."/>
            <person name="Henrissat B."/>
            <person name="Kuo A."/>
            <person name="Liang C."/>
            <person name="Lipzen A."/>
            <person name="Lutzoni F."/>
            <person name="Magnuson J."/>
            <person name="Mondo S."/>
            <person name="Nolan M."/>
            <person name="Ohm R."/>
            <person name="Pangilinan J."/>
            <person name="Park H.-J."/>
            <person name="Ramirez L."/>
            <person name="Alfaro M."/>
            <person name="Sun H."/>
            <person name="Tritt A."/>
            <person name="Yoshinaga Y."/>
            <person name="Zwiers L.-H."/>
            <person name="Turgeon B."/>
            <person name="Goodwin S."/>
            <person name="Spatafora J."/>
            <person name="Crous P."/>
            <person name="Grigoriev I."/>
        </authorList>
    </citation>
    <scope>NUCLEOTIDE SEQUENCE</scope>
    <source>
        <strain evidence="2">CBS 262.69</strain>
    </source>
</reference>
<feature type="compositionally biased region" description="Polar residues" evidence="1">
    <location>
        <begin position="65"/>
        <end position="92"/>
    </location>
</feature>
<evidence type="ECO:0000313" key="3">
    <source>
        <dbReference type="Proteomes" id="UP000799640"/>
    </source>
</evidence>
<name>A0A6G1IAL4_9PEZI</name>
<feature type="compositionally biased region" description="Basic and acidic residues" evidence="1">
    <location>
        <begin position="1"/>
        <end position="11"/>
    </location>
</feature>
<dbReference type="Proteomes" id="UP000799640">
    <property type="component" value="Unassembled WGS sequence"/>
</dbReference>
<gene>
    <name evidence="2" type="ORF">EJ06DRAFT_552548</name>
</gene>
<accession>A0A6G1IAL4</accession>
<feature type="compositionally biased region" description="Low complexity" evidence="1">
    <location>
        <begin position="38"/>
        <end position="64"/>
    </location>
</feature>
<dbReference type="EMBL" id="ML996687">
    <property type="protein sequence ID" value="KAF2405109.1"/>
    <property type="molecule type" value="Genomic_DNA"/>
</dbReference>
<sequence>MPRRPQTRDYKVASTAQLIGQSFDPALPTVAPRVTNNAPSRASSMRSAATPTPGPSSRGPTPTRAASTRRPSLSSSRDTTPFHPSSAPTRGSSPRVRWAPDPPRHATPAPLPERAISPPRLPMPTHKVDLLSLAFASRAQTHLSLSPSTFTPQPPSTSHPLTLHSPIRAYIAPLRAVALADPKLPGQPLKYASGNFRLPDAGLRLGSCAFLNLPPKDEGRELRVEVDRDGHPRFVFTVWRECRDGPETGRAVRFVLAGQTDVSDAIRQLAVQEHWIDVMSPEKGRKWRSEYAGSVDWPGVGADGDSPASESGDGPSPQAVRFVLFLRELERLHERAFVLAPAPEGGFETVLFTRGMTGLEPWLGTLVDSWVEGLKDPSEKIKGRLKSGERVYAVRVGEGKSWWVSFLVERGAGEIWNGDGEWPSAI</sequence>
<organism evidence="2 3">
    <name type="scientific">Trichodelitschia bisporula</name>
    <dbReference type="NCBI Taxonomy" id="703511"/>
    <lineage>
        <taxon>Eukaryota</taxon>
        <taxon>Fungi</taxon>
        <taxon>Dikarya</taxon>
        <taxon>Ascomycota</taxon>
        <taxon>Pezizomycotina</taxon>
        <taxon>Dothideomycetes</taxon>
        <taxon>Dothideomycetes incertae sedis</taxon>
        <taxon>Phaeotrichales</taxon>
        <taxon>Phaeotrichaceae</taxon>
        <taxon>Trichodelitschia</taxon>
    </lineage>
</organism>
<keyword evidence="3" id="KW-1185">Reference proteome</keyword>
<feature type="region of interest" description="Disordered" evidence="1">
    <location>
        <begin position="1"/>
        <end position="123"/>
    </location>
</feature>
<proteinExistence type="predicted"/>
<protein>
    <submittedName>
        <fullName evidence="2">Uncharacterized protein</fullName>
    </submittedName>
</protein>
<evidence type="ECO:0000256" key="1">
    <source>
        <dbReference type="SAM" id="MobiDB-lite"/>
    </source>
</evidence>